<reference evidence="1" key="1">
    <citation type="submission" date="2018-05" db="EMBL/GenBank/DDBJ databases">
        <authorList>
            <person name="Lanie J.A."/>
            <person name="Ng W.-L."/>
            <person name="Kazmierczak K.M."/>
            <person name="Andrzejewski T.M."/>
            <person name="Davidsen T.M."/>
            <person name="Wayne K.J."/>
            <person name="Tettelin H."/>
            <person name="Glass J.I."/>
            <person name="Rusch D."/>
            <person name="Podicherti R."/>
            <person name="Tsui H.-C.T."/>
            <person name="Winkler M.E."/>
        </authorList>
    </citation>
    <scope>NUCLEOTIDE SEQUENCE</scope>
</reference>
<proteinExistence type="predicted"/>
<dbReference type="AlphaFoldDB" id="A0A382GZA0"/>
<organism evidence="1">
    <name type="scientific">marine metagenome</name>
    <dbReference type="NCBI Taxonomy" id="408172"/>
    <lineage>
        <taxon>unclassified sequences</taxon>
        <taxon>metagenomes</taxon>
        <taxon>ecological metagenomes</taxon>
    </lineage>
</organism>
<gene>
    <name evidence="1" type="ORF">METZ01_LOCUS232901</name>
</gene>
<sequence>MAREHFTRQWEIFTSHQRDMYYLVVGLALQEE</sequence>
<protein>
    <submittedName>
        <fullName evidence="1">Uncharacterized protein</fullName>
    </submittedName>
</protein>
<name>A0A382GZA0_9ZZZZ</name>
<dbReference type="EMBL" id="UINC01058131">
    <property type="protein sequence ID" value="SVB80047.1"/>
    <property type="molecule type" value="Genomic_DNA"/>
</dbReference>
<accession>A0A382GZA0</accession>
<evidence type="ECO:0000313" key="1">
    <source>
        <dbReference type="EMBL" id="SVB80047.1"/>
    </source>
</evidence>